<dbReference type="AlphaFoldDB" id="A0A9X8EKK3"/>
<keyword evidence="1" id="KW-0472">Membrane</keyword>
<comment type="caution">
    <text evidence="2">The sequence shown here is derived from an EMBL/GenBank/DDBJ whole genome shotgun (WGS) entry which is preliminary data.</text>
</comment>
<evidence type="ECO:0000313" key="3">
    <source>
        <dbReference type="Proteomes" id="UP000269115"/>
    </source>
</evidence>
<keyword evidence="1" id="KW-1133">Transmembrane helix</keyword>
<accession>A0A9X8EKK3</accession>
<keyword evidence="1" id="KW-0812">Transmembrane</keyword>
<dbReference type="EMBL" id="RJUR01000011">
    <property type="protein sequence ID" value="ROQ53680.1"/>
    <property type="molecule type" value="Genomic_DNA"/>
</dbReference>
<gene>
    <name evidence="2" type="ORF">EDF85_1444</name>
</gene>
<evidence type="ECO:0000256" key="1">
    <source>
        <dbReference type="SAM" id="Phobius"/>
    </source>
</evidence>
<protein>
    <submittedName>
        <fullName evidence="2">Uncharacterized protein</fullName>
    </submittedName>
</protein>
<organism evidence="2 3">
    <name type="scientific">Pseudomonas putida</name>
    <name type="common">Arthrobacter siderocapsulatus</name>
    <dbReference type="NCBI Taxonomy" id="303"/>
    <lineage>
        <taxon>Bacteria</taxon>
        <taxon>Pseudomonadati</taxon>
        <taxon>Pseudomonadota</taxon>
        <taxon>Gammaproteobacteria</taxon>
        <taxon>Pseudomonadales</taxon>
        <taxon>Pseudomonadaceae</taxon>
        <taxon>Pseudomonas</taxon>
    </lineage>
</organism>
<dbReference type="Proteomes" id="UP000269115">
    <property type="component" value="Unassembled WGS sequence"/>
</dbReference>
<name>A0A9X8EKK3_PSEPU</name>
<evidence type="ECO:0000313" key="2">
    <source>
        <dbReference type="EMBL" id="ROQ53680.1"/>
    </source>
</evidence>
<feature type="transmembrane region" description="Helical" evidence="1">
    <location>
        <begin position="7"/>
        <end position="27"/>
    </location>
</feature>
<proteinExistence type="predicted"/>
<reference evidence="2 3" key="1">
    <citation type="submission" date="2018-11" db="EMBL/GenBank/DDBJ databases">
        <title>Genomic analyses of the natural microbiome of Caenorhabditis elegans.</title>
        <authorList>
            <person name="Samuel B."/>
        </authorList>
    </citation>
    <scope>NUCLEOTIDE SEQUENCE [LARGE SCALE GENOMIC DNA]</scope>
    <source>
        <strain evidence="2 3">BIGb0473</strain>
    </source>
</reference>
<sequence>MNNRSRIILKLVSLLCTLVSYSIKLFLSLHGS</sequence>